<dbReference type="CTD" id="25858"/>
<reference evidence="2" key="3">
    <citation type="submission" date="2025-08" db="UniProtKB">
        <authorList>
            <consortium name="RefSeq"/>
        </authorList>
    </citation>
    <scope>IDENTIFICATION</scope>
    <source>
        <strain evidence="2">17A/GY</strain>
        <tissue evidence="2">Liver</tissue>
    </source>
</reference>
<reference evidence="1" key="1">
    <citation type="journal article" date="2018" name="Biotechnol. Bioeng.">
        <title>A reference genome of the Chinese hamster based on a hybrid assembly strategy.</title>
        <authorList>
            <person name="Rupp O."/>
            <person name="MacDonald M.L."/>
            <person name="Li S."/>
            <person name="Dhiman H."/>
            <person name="Polson S."/>
            <person name="Griep S."/>
            <person name="Heffner K."/>
            <person name="Hernandez I."/>
            <person name="Brinkrolf K."/>
            <person name="Jadhav V."/>
            <person name="Samoudi M."/>
            <person name="Hao H."/>
            <person name="Kingham B."/>
            <person name="Goesmann A."/>
            <person name="Betenbaugh M.J."/>
            <person name="Lewis N.E."/>
            <person name="Borth N."/>
            <person name="Lee K.H."/>
        </authorList>
    </citation>
    <scope>NUCLEOTIDE SEQUENCE [LARGE SCALE GENOMIC DNA]</scope>
    <source>
        <strain evidence="1">17A/GY</strain>
    </source>
</reference>
<proteinExistence type="predicted"/>
<dbReference type="RefSeq" id="XP_035297483.1">
    <property type="nucleotide sequence ID" value="XM_035441592.1"/>
</dbReference>
<keyword evidence="1" id="KW-1185">Reference proteome</keyword>
<dbReference type="InterPro" id="IPR039019">
    <property type="entry name" value="CATSPERZ"/>
</dbReference>
<dbReference type="GO" id="GO:0097228">
    <property type="term" value="C:sperm principal piece"/>
    <property type="evidence" value="ECO:0007669"/>
    <property type="project" value="TreeGrafter"/>
</dbReference>
<dbReference type="GO" id="GO:0030317">
    <property type="term" value="P:flagellated sperm motility"/>
    <property type="evidence" value="ECO:0007669"/>
    <property type="project" value="InterPro"/>
</dbReference>
<protein>
    <submittedName>
        <fullName evidence="2">Cation channel sperm-associated protein subunit zeta</fullName>
    </submittedName>
</protein>
<dbReference type="KEGG" id="cge:100761014"/>
<reference evidence="1" key="2">
    <citation type="journal article" date="2020" name="Biotechnol. Bioeng.">
        <title>Chromosome-scale scaffolds for the Chinese hamster reference genome assembly to facilitate the study of the CHO epigenome.</title>
        <authorList>
            <person name="Hilliard W."/>
            <person name="MacDonald M."/>
            <person name="Lee K.H."/>
        </authorList>
    </citation>
    <scope>NUCLEOTIDE SEQUENCE [LARGE SCALE GENOMIC DNA]</scope>
    <source>
        <strain evidence="1">17A/GY</strain>
    </source>
</reference>
<dbReference type="AlphaFoldDB" id="A0A9J7K2X1"/>
<dbReference type="GO" id="GO:0048240">
    <property type="term" value="P:sperm capacitation"/>
    <property type="evidence" value="ECO:0007669"/>
    <property type="project" value="InterPro"/>
</dbReference>
<sequence>MGRYIQPTLIPGRPHQSSRALFVSSHETIIAIREETLSPPPSWSVTPFSTESCGGWSVAWALPVPTPAHSPCPLQLSGCLPRLPFFVCDPQAAPKHVHHRRSSVRSSLHGDVRDLWSTATLSTANVSVSDVCEDFDEEGRTVEKSRRYSQTISLKENLNLNSEEIQQQARLELELRRGRSLERDFSVEEEHDESVIPLVKSTSESSVSLSKQMPHQAYWTEQQNRLPLPLMELMENEVLEILSKALSTYKATIGKTHFMTKELQVYIEGLKKRRNQRLYYMSL</sequence>
<dbReference type="Proteomes" id="UP001108280">
    <property type="component" value="Chromosome 3"/>
</dbReference>
<organism evidence="1 2">
    <name type="scientific">Cricetulus griseus</name>
    <name type="common">Chinese hamster</name>
    <name type="synonym">Cricetulus barabensis griseus</name>
    <dbReference type="NCBI Taxonomy" id="10029"/>
    <lineage>
        <taxon>Eukaryota</taxon>
        <taxon>Metazoa</taxon>
        <taxon>Chordata</taxon>
        <taxon>Craniata</taxon>
        <taxon>Vertebrata</taxon>
        <taxon>Euteleostomi</taxon>
        <taxon>Mammalia</taxon>
        <taxon>Eutheria</taxon>
        <taxon>Euarchontoglires</taxon>
        <taxon>Glires</taxon>
        <taxon>Rodentia</taxon>
        <taxon>Myomorpha</taxon>
        <taxon>Muroidea</taxon>
        <taxon>Cricetidae</taxon>
        <taxon>Cricetinae</taxon>
        <taxon>Cricetulus</taxon>
    </lineage>
</organism>
<dbReference type="GeneID" id="100761014"/>
<gene>
    <name evidence="2" type="primary">Catsperz</name>
</gene>
<dbReference type="OrthoDB" id="9451709at2759"/>
<name>A0A9J7K2X1_CRIGR</name>
<dbReference type="PANTHER" id="PTHR42155">
    <property type="entry name" value="CATION CHANNEL SPERM-ASSOCIATED PROTEIN SUBUNIT ZETA"/>
    <property type="match status" value="1"/>
</dbReference>
<accession>A0A9J7K2X1</accession>
<evidence type="ECO:0000313" key="2">
    <source>
        <dbReference type="RefSeq" id="XP_035297483.1"/>
    </source>
</evidence>
<evidence type="ECO:0000313" key="1">
    <source>
        <dbReference type="Proteomes" id="UP001108280"/>
    </source>
</evidence>
<dbReference type="GO" id="GO:0036128">
    <property type="term" value="C:CatSper complex"/>
    <property type="evidence" value="ECO:0007669"/>
    <property type="project" value="InterPro"/>
</dbReference>
<dbReference type="PANTHER" id="PTHR42155:SF1">
    <property type="entry name" value="CATION CHANNEL SPERM-ASSOCIATED AUXILIARY SUBUNIT ZETA"/>
    <property type="match status" value="1"/>
</dbReference>